<name>A0A8K0EEG8_BRALA</name>
<reference evidence="2" key="1">
    <citation type="submission" date="2022-01" db="EMBL/GenBank/DDBJ databases">
        <authorList>
            <person name="Braso-Vives M."/>
        </authorList>
    </citation>
    <scope>NUCLEOTIDE SEQUENCE</scope>
</reference>
<protein>
    <submittedName>
        <fullName evidence="2">Hypp8325 protein</fullName>
    </submittedName>
</protein>
<dbReference type="Pfam" id="PF15394">
    <property type="entry name" value="DUF4616"/>
    <property type="match status" value="1"/>
</dbReference>
<evidence type="ECO:0000313" key="2">
    <source>
        <dbReference type="EMBL" id="CAH1248631.1"/>
    </source>
</evidence>
<dbReference type="InterPro" id="IPR028101">
    <property type="entry name" value="DUF4616"/>
</dbReference>
<sequence length="359" mass="40297">MDARCAALRTEEERTLRNGVTPDLMSDEEDGESNGVAAWLVKPPAFRSLQLTALHVELKARLEADPKYKAANRNPRIRTEGAQSSRPSSRTYDPSHAPSHLTPELHLPPSKPSESDYNNKQSYIQNIILTQTGRTKPVVPGVEPRTHCFEEPNFMVFFSMLVSLFSLFCFRCREERPIVTSKKTGTMATVTQSCTSCGEDAYIWRSKPFVFGKFPAENNLLSFGILMPGISLSTLLLFKNSNAMELEGAKRSFAFLTDYVSEIENAMLNTPKNHIKEAREKYANLIPAPLSSQFPDKRPICEAIQLYEARNQAPTELYPPAFKSSERGIDYGEIIRRVMQLMPKPPSVKAAALDFEKGI</sequence>
<dbReference type="Proteomes" id="UP000838412">
    <property type="component" value="Chromosome 16"/>
</dbReference>
<organism evidence="2 3">
    <name type="scientific">Branchiostoma lanceolatum</name>
    <name type="common">Common lancelet</name>
    <name type="synonym">Amphioxus lanceolatum</name>
    <dbReference type="NCBI Taxonomy" id="7740"/>
    <lineage>
        <taxon>Eukaryota</taxon>
        <taxon>Metazoa</taxon>
        <taxon>Chordata</taxon>
        <taxon>Cephalochordata</taxon>
        <taxon>Leptocardii</taxon>
        <taxon>Amphioxiformes</taxon>
        <taxon>Branchiostomatidae</taxon>
        <taxon>Branchiostoma</taxon>
    </lineage>
</organism>
<dbReference type="OrthoDB" id="9426338at2759"/>
<keyword evidence="3" id="KW-1185">Reference proteome</keyword>
<feature type="region of interest" description="Disordered" evidence="1">
    <location>
        <begin position="67"/>
        <end position="117"/>
    </location>
</feature>
<accession>A0A8K0EEG8</accession>
<dbReference type="AlphaFoldDB" id="A0A8K0EEG8"/>
<evidence type="ECO:0000313" key="3">
    <source>
        <dbReference type="Proteomes" id="UP000838412"/>
    </source>
</evidence>
<evidence type="ECO:0000256" key="1">
    <source>
        <dbReference type="SAM" id="MobiDB-lite"/>
    </source>
</evidence>
<proteinExistence type="predicted"/>
<dbReference type="PANTHER" id="PTHR14375:SF2">
    <property type="entry name" value="SIMILAR TO RIKEN CDNA 4931414P19"/>
    <property type="match status" value="1"/>
</dbReference>
<dbReference type="EMBL" id="OV696701">
    <property type="protein sequence ID" value="CAH1248631.1"/>
    <property type="molecule type" value="Genomic_DNA"/>
</dbReference>
<gene>
    <name evidence="2" type="primary">Hypp8325</name>
    <name evidence="2" type="ORF">BLAG_LOCUS9950</name>
</gene>
<dbReference type="PANTHER" id="PTHR14375">
    <property type="entry name" value="SIMILAR TO RIKEN CDNA 4931414P19"/>
    <property type="match status" value="1"/>
</dbReference>
<feature type="compositionally biased region" description="Polar residues" evidence="1">
    <location>
        <begin position="81"/>
        <end position="92"/>
    </location>
</feature>